<dbReference type="PROSITE" id="PS51296">
    <property type="entry name" value="RIESKE"/>
    <property type="match status" value="1"/>
</dbReference>
<evidence type="ECO:0000313" key="7">
    <source>
        <dbReference type="EMBL" id="SCL32692.1"/>
    </source>
</evidence>
<dbReference type="GO" id="GO:0004497">
    <property type="term" value="F:monooxygenase activity"/>
    <property type="evidence" value="ECO:0007669"/>
    <property type="project" value="UniProtKB-ARBA"/>
</dbReference>
<keyword evidence="1" id="KW-0001">2Fe-2S</keyword>
<evidence type="ECO:0000256" key="2">
    <source>
        <dbReference type="ARBA" id="ARBA00022723"/>
    </source>
</evidence>
<keyword evidence="2" id="KW-0479">Metal-binding</keyword>
<accession>A0A1C6STN2</accession>
<gene>
    <name evidence="7" type="ORF">GA0070624_4542</name>
</gene>
<reference evidence="8" key="1">
    <citation type="submission" date="2016-06" db="EMBL/GenBank/DDBJ databases">
        <authorList>
            <person name="Varghese N."/>
            <person name="Submissions Spin"/>
        </authorList>
    </citation>
    <scope>NUCLEOTIDE SEQUENCE [LARGE SCALE GENOMIC DNA]</scope>
    <source>
        <strain evidence="8">DSM 45431</strain>
    </source>
</reference>
<evidence type="ECO:0000256" key="1">
    <source>
        <dbReference type="ARBA" id="ARBA00022714"/>
    </source>
</evidence>
<dbReference type="RefSeq" id="WP_091344169.1">
    <property type="nucleotide sequence ID" value="NZ_FMHV01000002.1"/>
</dbReference>
<evidence type="ECO:0000259" key="6">
    <source>
        <dbReference type="PROSITE" id="PS51296"/>
    </source>
</evidence>
<feature type="transmembrane region" description="Helical" evidence="5">
    <location>
        <begin position="26"/>
        <end position="44"/>
    </location>
</feature>
<keyword evidence="5" id="KW-1133">Transmembrane helix</keyword>
<dbReference type="InterPro" id="IPR036922">
    <property type="entry name" value="Rieske_2Fe-2S_sf"/>
</dbReference>
<dbReference type="GO" id="GO:0016705">
    <property type="term" value="F:oxidoreductase activity, acting on paired donors, with incorporation or reduction of molecular oxygen"/>
    <property type="evidence" value="ECO:0007669"/>
    <property type="project" value="UniProtKB-ARBA"/>
</dbReference>
<dbReference type="Proteomes" id="UP000199413">
    <property type="component" value="Unassembled WGS sequence"/>
</dbReference>
<feature type="domain" description="Rieske" evidence="6">
    <location>
        <begin position="9"/>
        <end position="103"/>
    </location>
</feature>
<dbReference type="InterPro" id="IPR017941">
    <property type="entry name" value="Rieske_2Fe-2S"/>
</dbReference>
<keyword evidence="4" id="KW-0411">Iron-sulfur</keyword>
<keyword evidence="3" id="KW-0408">Iron</keyword>
<keyword evidence="5" id="KW-0812">Transmembrane</keyword>
<dbReference type="GO" id="GO:0051537">
    <property type="term" value="F:2 iron, 2 sulfur cluster binding"/>
    <property type="evidence" value="ECO:0007669"/>
    <property type="project" value="UniProtKB-KW"/>
</dbReference>
<dbReference type="EMBL" id="FMHV01000002">
    <property type="protein sequence ID" value="SCL32692.1"/>
    <property type="molecule type" value="Genomic_DNA"/>
</dbReference>
<evidence type="ECO:0000256" key="3">
    <source>
        <dbReference type="ARBA" id="ARBA00023004"/>
    </source>
</evidence>
<sequence>MSEPNPVEWVLVAELSELGRRKKKQVVVGGTPIALFLVGGRVFALHDVCVHKQRSLSKGTVLHGRIICPGHQWSFDPATGEAADQIECQPTYDVRVANDKIYVNLRPRPGRTDADVAPYTTTAAG</sequence>
<dbReference type="Pfam" id="PF00355">
    <property type="entry name" value="Rieske"/>
    <property type="match status" value="1"/>
</dbReference>
<proteinExistence type="predicted"/>
<name>A0A1C6STN2_9ACTN</name>
<keyword evidence="5" id="KW-0472">Membrane</keyword>
<dbReference type="STRING" id="568872.GA0070624_4542"/>
<dbReference type="Gene3D" id="2.102.10.10">
    <property type="entry name" value="Rieske [2Fe-2S] iron-sulphur domain"/>
    <property type="match status" value="1"/>
</dbReference>
<evidence type="ECO:0000256" key="4">
    <source>
        <dbReference type="ARBA" id="ARBA00023014"/>
    </source>
</evidence>
<evidence type="ECO:0000256" key="5">
    <source>
        <dbReference type="SAM" id="Phobius"/>
    </source>
</evidence>
<dbReference type="OrthoDB" id="147178at2"/>
<dbReference type="GO" id="GO:0046872">
    <property type="term" value="F:metal ion binding"/>
    <property type="evidence" value="ECO:0007669"/>
    <property type="project" value="UniProtKB-KW"/>
</dbReference>
<dbReference type="PANTHER" id="PTHR21496:SF23">
    <property type="entry name" value="3-PHENYLPROPIONATE_CINNAMIC ACID DIOXYGENASE FERREDOXIN SUBUNIT"/>
    <property type="match status" value="1"/>
</dbReference>
<keyword evidence="8" id="KW-1185">Reference proteome</keyword>
<dbReference type="AlphaFoldDB" id="A0A1C6STN2"/>
<protein>
    <submittedName>
        <fullName evidence="7">Nitrite reductase (NADH) small subunit</fullName>
    </submittedName>
</protein>
<dbReference type="PANTHER" id="PTHR21496">
    <property type="entry name" value="FERREDOXIN-RELATED"/>
    <property type="match status" value="1"/>
</dbReference>
<evidence type="ECO:0000313" key="8">
    <source>
        <dbReference type="Proteomes" id="UP000199413"/>
    </source>
</evidence>
<organism evidence="7 8">
    <name type="scientific">Micromonospora rhizosphaerae</name>
    <dbReference type="NCBI Taxonomy" id="568872"/>
    <lineage>
        <taxon>Bacteria</taxon>
        <taxon>Bacillati</taxon>
        <taxon>Actinomycetota</taxon>
        <taxon>Actinomycetes</taxon>
        <taxon>Micromonosporales</taxon>
        <taxon>Micromonosporaceae</taxon>
        <taxon>Micromonospora</taxon>
    </lineage>
</organism>
<dbReference type="SUPFAM" id="SSF50022">
    <property type="entry name" value="ISP domain"/>
    <property type="match status" value="1"/>
</dbReference>